<evidence type="ECO:0000313" key="8">
    <source>
        <dbReference type="EMBL" id="SCU96827.1"/>
    </source>
</evidence>
<evidence type="ECO:0000256" key="1">
    <source>
        <dbReference type="ARBA" id="ARBA00005156"/>
    </source>
</evidence>
<dbReference type="PANTHER" id="PTHR46042:SF1">
    <property type="entry name" value="DIPHTHINE METHYLTRANSFERASE"/>
    <property type="match status" value="1"/>
</dbReference>
<evidence type="ECO:0000256" key="6">
    <source>
        <dbReference type="ARBA" id="ARBA00039131"/>
    </source>
</evidence>
<dbReference type="STRING" id="1230905.A0A1G4K021"/>
<accession>A0A1G4K021</accession>
<dbReference type="AlphaFoldDB" id="A0A1G4K021"/>
<organism evidence="8 9">
    <name type="scientific">Lachancea mirantina</name>
    <dbReference type="NCBI Taxonomy" id="1230905"/>
    <lineage>
        <taxon>Eukaryota</taxon>
        <taxon>Fungi</taxon>
        <taxon>Dikarya</taxon>
        <taxon>Ascomycota</taxon>
        <taxon>Saccharomycotina</taxon>
        <taxon>Saccharomycetes</taxon>
        <taxon>Saccharomycetales</taxon>
        <taxon>Saccharomycetaceae</taxon>
        <taxon>Lachancea</taxon>
    </lineage>
</organism>
<dbReference type="InterPro" id="IPR036322">
    <property type="entry name" value="WD40_repeat_dom_sf"/>
</dbReference>
<keyword evidence="9" id="KW-1185">Reference proteome</keyword>
<evidence type="ECO:0000256" key="7">
    <source>
        <dbReference type="ARBA" id="ARBA00047551"/>
    </source>
</evidence>
<comment type="similarity">
    <text evidence="5">Belongs to the DPH7 family.</text>
</comment>
<reference evidence="9" key="1">
    <citation type="submission" date="2016-03" db="EMBL/GenBank/DDBJ databases">
        <authorList>
            <person name="Devillers H."/>
        </authorList>
    </citation>
    <scope>NUCLEOTIDE SEQUENCE [LARGE SCALE GENOMIC DNA]</scope>
</reference>
<comment type="catalytic activity">
    <reaction evidence="7">
        <text>diphthine methyl ester-[translation elongation factor 2] + H2O = diphthine-[translation elongation factor 2] + methanol + H(+)</text>
        <dbReference type="Rhea" id="RHEA:42656"/>
        <dbReference type="Rhea" id="RHEA-COMP:10172"/>
        <dbReference type="Rhea" id="RHEA-COMP:10173"/>
        <dbReference type="ChEBI" id="CHEBI:15377"/>
        <dbReference type="ChEBI" id="CHEBI:15378"/>
        <dbReference type="ChEBI" id="CHEBI:17790"/>
        <dbReference type="ChEBI" id="CHEBI:79005"/>
        <dbReference type="ChEBI" id="CHEBI:82696"/>
        <dbReference type="EC" id="3.1.1.97"/>
    </reaction>
</comment>
<evidence type="ECO:0000313" key="9">
    <source>
        <dbReference type="Proteomes" id="UP000191024"/>
    </source>
</evidence>
<dbReference type="GO" id="GO:0061685">
    <property type="term" value="F:diphthine methylesterase activity"/>
    <property type="evidence" value="ECO:0007669"/>
    <property type="project" value="UniProtKB-EC"/>
</dbReference>
<dbReference type="EC" id="3.1.1.97" evidence="6"/>
<protein>
    <recommendedName>
        <fullName evidence="6">methylated diphthine methylhydrolase</fullName>
        <ecNumber evidence="6">3.1.1.97</ecNumber>
    </recommendedName>
</protein>
<evidence type="ECO:0000256" key="3">
    <source>
        <dbReference type="ARBA" id="ARBA00022737"/>
    </source>
</evidence>
<sequence>MEVPGINSCAKITTSHPPCCLRIFRDNFLLVGTYDLNKSTGHRTGSIDVYDRELTSIGSYSTYGAILDLKLSPHLDTLVATGHSTGNLTLWRILVTADGIELEEICNIQIFDPDVLVSSLHFSPNNCESILVTGTSGESKVVNVLREGVTFSLNAVTDHYDSVDSSTYKVQGKDTFAVEDTTPALTSGHSLECWTGEFGYLHPLQNVVFTGGDDSVLQAHDLRTANVIWSNGRIHGAGVVAIKSSTETFRANKPTSILTGSYDDNMRDLDLRMLGDEIYPGVNVPPAGKREKCLGGGVWRFAESPRNLIDPSANELLVCCMYNGAKVVRVYDDEIQEIRNMKKGHESMCYGGDWGKRFAATCSFYDCSLQLWDI</sequence>
<dbReference type="InterPro" id="IPR001680">
    <property type="entry name" value="WD40_rpt"/>
</dbReference>
<evidence type="ECO:0000256" key="2">
    <source>
        <dbReference type="ARBA" id="ARBA00022574"/>
    </source>
</evidence>
<dbReference type="GO" id="GO:0017183">
    <property type="term" value="P:protein histidyl modification to diphthamide"/>
    <property type="evidence" value="ECO:0007669"/>
    <property type="project" value="TreeGrafter"/>
</dbReference>
<dbReference type="OrthoDB" id="1930760at2759"/>
<dbReference type="SUPFAM" id="SSF50978">
    <property type="entry name" value="WD40 repeat-like"/>
    <property type="match status" value="1"/>
</dbReference>
<dbReference type="EMBL" id="LT598467">
    <property type="protein sequence ID" value="SCU96827.1"/>
    <property type="molecule type" value="Genomic_DNA"/>
</dbReference>
<dbReference type="SMART" id="SM00320">
    <property type="entry name" value="WD40"/>
    <property type="match status" value="3"/>
</dbReference>
<comment type="pathway">
    <text evidence="1">Protein modification; peptidyl-diphthamide biosynthesis.</text>
</comment>
<keyword evidence="3" id="KW-0677">Repeat</keyword>
<dbReference type="InterPro" id="IPR015943">
    <property type="entry name" value="WD40/YVTN_repeat-like_dom_sf"/>
</dbReference>
<dbReference type="Gene3D" id="2.130.10.10">
    <property type="entry name" value="YVTN repeat-like/Quinoprotein amine dehydrogenase"/>
    <property type="match status" value="1"/>
</dbReference>
<proteinExistence type="inferred from homology"/>
<dbReference type="PANTHER" id="PTHR46042">
    <property type="entry name" value="DIPHTHINE METHYLTRANSFERASE"/>
    <property type="match status" value="1"/>
</dbReference>
<gene>
    <name evidence="8" type="ORF">LAMI_0F07888G</name>
</gene>
<keyword evidence="4" id="KW-0378">Hydrolase</keyword>
<evidence type="ECO:0000256" key="5">
    <source>
        <dbReference type="ARBA" id="ARBA00038092"/>
    </source>
</evidence>
<dbReference type="GO" id="GO:0005737">
    <property type="term" value="C:cytoplasm"/>
    <property type="evidence" value="ECO:0007669"/>
    <property type="project" value="TreeGrafter"/>
</dbReference>
<keyword evidence="2" id="KW-0853">WD repeat</keyword>
<dbReference type="InterPro" id="IPR052415">
    <property type="entry name" value="Diphthine_MTase"/>
</dbReference>
<name>A0A1G4K021_9SACH</name>
<evidence type="ECO:0000256" key="4">
    <source>
        <dbReference type="ARBA" id="ARBA00022801"/>
    </source>
</evidence>
<dbReference type="Proteomes" id="UP000191024">
    <property type="component" value="Chromosome F"/>
</dbReference>